<keyword evidence="1" id="KW-1133">Transmembrane helix</keyword>
<dbReference type="EMBL" id="RSFW01000011">
    <property type="protein sequence ID" value="RSD27559.1"/>
    <property type="molecule type" value="Genomic_DNA"/>
</dbReference>
<feature type="transmembrane region" description="Helical" evidence="1">
    <location>
        <begin position="48"/>
        <end position="69"/>
    </location>
</feature>
<keyword evidence="1" id="KW-0812">Transmembrane</keyword>
<keyword evidence="1" id="KW-0472">Membrane</keyword>
<dbReference type="RefSeq" id="WP_125479731.1">
    <property type="nucleotide sequence ID" value="NZ_RSFW01000011.1"/>
</dbReference>
<organism evidence="2 3">
    <name type="scientific">Mesobacillus subterraneus</name>
    <dbReference type="NCBI Taxonomy" id="285983"/>
    <lineage>
        <taxon>Bacteria</taxon>
        <taxon>Bacillati</taxon>
        <taxon>Bacillota</taxon>
        <taxon>Bacilli</taxon>
        <taxon>Bacillales</taxon>
        <taxon>Bacillaceae</taxon>
        <taxon>Mesobacillus</taxon>
    </lineage>
</organism>
<dbReference type="AlphaFoldDB" id="A0A427TT87"/>
<dbReference type="Proteomes" id="UP000279911">
    <property type="component" value="Unassembled WGS sequence"/>
</dbReference>
<dbReference type="OrthoDB" id="2725889at2"/>
<sequence>MDDQLLEKRLDSLKKAYNEMPEEENRSAILAAIKKDQKKKRTNKWLHLPYAASFIGVGMIAGVLMMQYIGDHIPSGEKTEQRQASGENAGTGLKKADVKAEFEELRSYYTEKQKDTKEKLGLGAGFEKWLFLSMEELKGTEANMLDNLDNTSQVELELEIKQLKGTIDESFTLPGKLIEEISKGDPDEKVGRREELLSLQLESYLGAYMQSMVFHEWDLNQATEQEGVTAVLEKLNRGGKGLASANLRKLAASAVENGYAFREEDGRILPYIDFIRVAERLKPNGNKDFIKYLVLRSNKIQDRNGVVMSYQKLGELLVKLERESFGVKDSMIHQTMMNDAQSLYALFVIGSPLNSLFDENNLLKGEVKKAYQYVIDLYPDTDTAKALETHYVQLEKAGFKKPADGDLHVELYPEYLQIPAPQGRQQEEKFIQSIYLLPEELLAAYKGFSVEKDFDILRDFGPFEIMQLYFYADSLEDYGTKYALYSKNGEKPPEDRYIKEQQESGHKLGELLRGYEYGTLYQANDTEEIVGVQMHFKNPENNMVFQVIEEDEGWKVRYMPFQ</sequence>
<evidence type="ECO:0000256" key="1">
    <source>
        <dbReference type="SAM" id="Phobius"/>
    </source>
</evidence>
<comment type="caution">
    <text evidence="2">The sequence shown here is derived from an EMBL/GenBank/DDBJ whole genome shotgun (WGS) entry which is preliminary data.</text>
</comment>
<reference evidence="3" key="1">
    <citation type="submission" date="2018-12" db="EMBL/GenBank/DDBJ databases">
        <title>Bacillus chawlae sp. nov., Bacillus glennii sp. nov., and Bacillus saganii sp. nov. Isolated from the Vehicle Assembly Building at Kennedy Space Center where the Viking Spacecraft were Assembled.</title>
        <authorList>
            <person name="Seuylemezian A."/>
            <person name="Vaishampayan P."/>
        </authorList>
    </citation>
    <scope>NUCLEOTIDE SEQUENCE [LARGE SCALE GENOMIC DNA]</scope>
    <source>
        <strain evidence="3">DSM 13966</strain>
    </source>
</reference>
<evidence type="ECO:0000313" key="2">
    <source>
        <dbReference type="EMBL" id="RSD27559.1"/>
    </source>
</evidence>
<gene>
    <name evidence="2" type="ORF">EJA10_09330</name>
</gene>
<name>A0A427TT87_9BACI</name>
<accession>A0A427TT87</accession>
<evidence type="ECO:0000313" key="3">
    <source>
        <dbReference type="Proteomes" id="UP000279911"/>
    </source>
</evidence>
<protein>
    <submittedName>
        <fullName evidence="2">Uncharacterized protein</fullName>
    </submittedName>
</protein>
<proteinExistence type="predicted"/>